<dbReference type="PATRIC" id="fig|671143.5.peg.2571"/>
<dbReference type="KEGG" id="mox:DAMO_2934"/>
<dbReference type="InterPro" id="IPR053135">
    <property type="entry name" value="AKR2_Oxidoreductase"/>
</dbReference>
<dbReference type="PANTHER" id="PTHR43312">
    <property type="entry name" value="D-THREO-ALDOSE 1-DEHYDROGENASE"/>
    <property type="match status" value="1"/>
</dbReference>
<dbReference type="eggNOG" id="COG0667">
    <property type="taxonomic scope" value="Bacteria"/>
</dbReference>
<evidence type="ECO:0000313" key="2">
    <source>
        <dbReference type="EMBL" id="CBE70007.1"/>
    </source>
</evidence>
<protein>
    <submittedName>
        <fullName evidence="2">Aldo/keto reductase</fullName>
    </submittedName>
</protein>
<dbReference type="CDD" id="cd19086">
    <property type="entry name" value="AKR_AKR11C1"/>
    <property type="match status" value="1"/>
</dbReference>
<feature type="domain" description="NADP-dependent oxidoreductase" evidence="1">
    <location>
        <begin position="16"/>
        <end position="314"/>
    </location>
</feature>
<dbReference type="HOGENOM" id="CLU_023205_2_3_0"/>
<gene>
    <name evidence="2" type="ORF">DAMO_2934</name>
</gene>
<dbReference type="AlphaFoldDB" id="D5MLV0"/>
<organism evidence="2 3">
    <name type="scientific">Methylomirabilis oxygeniifera</name>
    <dbReference type="NCBI Taxonomy" id="671143"/>
    <lineage>
        <taxon>Bacteria</taxon>
        <taxon>Candidatus Methylomirabilota</taxon>
        <taxon>Candidatus Methylomirabilia</taxon>
        <taxon>Candidatus Methylomirabilales</taxon>
        <taxon>Candidatus Methylomirabilaceae</taxon>
        <taxon>Candidatus Methylomirabilis</taxon>
    </lineage>
</organism>
<dbReference type="EMBL" id="FP565575">
    <property type="protein sequence ID" value="CBE70007.1"/>
    <property type="molecule type" value="Genomic_DNA"/>
</dbReference>
<dbReference type="STRING" id="671143.DAMO_2934"/>
<dbReference type="InterPro" id="IPR023210">
    <property type="entry name" value="NADP_OxRdtase_dom"/>
</dbReference>
<proteinExistence type="predicted"/>
<dbReference type="Pfam" id="PF00248">
    <property type="entry name" value="Aldo_ket_red"/>
    <property type="match status" value="1"/>
</dbReference>
<dbReference type="Gene3D" id="3.20.20.100">
    <property type="entry name" value="NADP-dependent oxidoreductase domain"/>
    <property type="match status" value="1"/>
</dbReference>
<evidence type="ECO:0000259" key="1">
    <source>
        <dbReference type="Pfam" id="PF00248"/>
    </source>
</evidence>
<reference evidence="2 3" key="1">
    <citation type="journal article" date="2010" name="Nature">
        <title>Nitrite-driven anaerobic methane oxidation by oxygenic bacteria.</title>
        <authorList>
            <person name="Ettwig K.F."/>
            <person name="Butler M.K."/>
            <person name="Le Paslier D."/>
            <person name="Pelletier E."/>
            <person name="Mangenot S."/>
            <person name="Kuypers M.M.M."/>
            <person name="Schreiber F."/>
            <person name="Dutilh B.E."/>
            <person name="Zedelius J."/>
            <person name="de Beer D."/>
            <person name="Gloerich J."/>
            <person name="Wessels H.J.C.T."/>
            <person name="van Allen T."/>
            <person name="Luesken F."/>
            <person name="Wu M."/>
            <person name="van de Pas-Schoonen K.T."/>
            <person name="Op den Camp H.J.M."/>
            <person name="Janssen-Megens E.M."/>
            <person name="Francoijs K-J."/>
            <person name="Stunnenberg H."/>
            <person name="Weissenbach J."/>
            <person name="Jetten M.S.M."/>
            <person name="Strous M."/>
        </authorList>
    </citation>
    <scope>NUCLEOTIDE SEQUENCE [LARGE SCALE GENOMIC DNA]</scope>
</reference>
<dbReference type="InterPro" id="IPR036812">
    <property type="entry name" value="NAD(P)_OxRdtase_dom_sf"/>
</dbReference>
<accession>D5MLV0</accession>
<name>D5MLV0_METO1</name>
<sequence length="322" mass="35837">MEHRRLGRTGIQVSGIGFGAWGIGKGWWGETDDTLSISALIRALDLGVTFIDTAHAYGDGHSERLIARAFQEAKHRVFVATKIPPKGREWPPKEGTTARQAFPADWIITCTEQSLRNLDAEHLDLQQLHIWRDEWLAEPEWLEAVLRLKQQGKIRFFGVSIIDHQPGSALELVKSGLVDTVQVIYNIFDQSPEEALFPLCRAHDVGVIARVPFDEGGLTGGLAPSTTFPPKSVQAFYFHGDRLRETCERVDRLRPLLGGEVKTVAQLALKFCLSHPAVSTAIPGMRRPEHVETNCSASDGRPLGPQTLAALRAHAWPRNFYQ</sequence>
<dbReference type="Proteomes" id="UP000006898">
    <property type="component" value="Chromosome"/>
</dbReference>
<dbReference type="SUPFAM" id="SSF51430">
    <property type="entry name" value="NAD(P)-linked oxidoreductase"/>
    <property type="match status" value="1"/>
</dbReference>
<evidence type="ECO:0000313" key="3">
    <source>
        <dbReference type="Proteomes" id="UP000006898"/>
    </source>
</evidence>
<dbReference type="PANTHER" id="PTHR43312:SF1">
    <property type="entry name" value="NADP-DEPENDENT OXIDOREDUCTASE DOMAIN-CONTAINING PROTEIN"/>
    <property type="match status" value="1"/>
</dbReference>